<evidence type="ECO:0000313" key="7">
    <source>
        <dbReference type="EMBL" id="CAD7398385.1"/>
    </source>
</evidence>
<feature type="domain" description="LRRCT" evidence="6">
    <location>
        <begin position="81"/>
        <end position="131"/>
    </location>
</feature>
<evidence type="ECO:0000256" key="2">
    <source>
        <dbReference type="ARBA" id="ARBA00022614"/>
    </source>
</evidence>
<accession>A0A7R9CNM9</accession>
<dbReference type="PANTHER" id="PTHR45930:SF4">
    <property type="entry name" value="ADHESION G PROTEIN-COUPLED RECEPTOR A3"/>
    <property type="match status" value="1"/>
</dbReference>
<name>A0A7R9CNM9_TIMPO</name>
<dbReference type="PROSITE" id="PS51450">
    <property type="entry name" value="LRR"/>
    <property type="match status" value="1"/>
</dbReference>
<keyword evidence="5" id="KW-0675">Receptor</keyword>
<sequence length="146" mass="16583">MTKVGLDVRISEAKGYNSTHMGLRGKGVYLHFNELVDFDSETFTNLPSLERLFLHNNKLQRIPSGAFKNMESLKRLRLDSNALVCDCEMVWLVKMLQAKQKTTQAAATCQYPIAMQGKSLASMSEHDFHCSQYTTLHQLSLQLTQI</sequence>
<evidence type="ECO:0000256" key="1">
    <source>
        <dbReference type="ARBA" id="ARBA00007343"/>
    </source>
</evidence>
<comment type="similarity">
    <text evidence="1">Belongs to the G-protein coupled receptor 2 family. Adhesion G-protein coupled receptor (ADGR) subfamily.</text>
</comment>
<dbReference type="PANTHER" id="PTHR45930">
    <property type="entry name" value="G-PROTEIN COUPLED RECEPTOR 124-LIKE PROTEIN"/>
    <property type="match status" value="1"/>
</dbReference>
<dbReference type="GO" id="GO:0007166">
    <property type="term" value="P:cell surface receptor signaling pathway"/>
    <property type="evidence" value="ECO:0007669"/>
    <property type="project" value="TreeGrafter"/>
</dbReference>
<organism evidence="7">
    <name type="scientific">Timema poppense</name>
    <name type="common">Walking stick</name>
    <dbReference type="NCBI Taxonomy" id="170557"/>
    <lineage>
        <taxon>Eukaryota</taxon>
        <taxon>Metazoa</taxon>
        <taxon>Ecdysozoa</taxon>
        <taxon>Arthropoda</taxon>
        <taxon>Hexapoda</taxon>
        <taxon>Insecta</taxon>
        <taxon>Pterygota</taxon>
        <taxon>Neoptera</taxon>
        <taxon>Polyneoptera</taxon>
        <taxon>Phasmatodea</taxon>
        <taxon>Timematodea</taxon>
        <taxon>Timematoidea</taxon>
        <taxon>Timematidae</taxon>
        <taxon>Timema</taxon>
    </lineage>
</organism>
<dbReference type="GO" id="GO:0005886">
    <property type="term" value="C:plasma membrane"/>
    <property type="evidence" value="ECO:0007669"/>
    <property type="project" value="TreeGrafter"/>
</dbReference>
<dbReference type="InterPro" id="IPR003591">
    <property type="entry name" value="Leu-rich_rpt_typical-subtyp"/>
</dbReference>
<dbReference type="InterPro" id="IPR032675">
    <property type="entry name" value="LRR_dom_sf"/>
</dbReference>
<dbReference type="Gene3D" id="3.80.10.10">
    <property type="entry name" value="Ribonuclease Inhibitor"/>
    <property type="match status" value="1"/>
</dbReference>
<protein>
    <recommendedName>
        <fullName evidence="6">LRRCT domain-containing protein</fullName>
    </recommendedName>
</protein>
<evidence type="ECO:0000256" key="3">
    <source>
        <dbReference type="ARBA" id="ARBA00022729"/>
    </source>
</evidence>
<dbReference type="Pfam" id="PF13855">
    <property type="entry name" value="LRR_8"/>
    <property type="match status" value="1"/>
</dbReference>
<dbReference type="SUPFAM" id="SSF52058">
    <property type="entry name" value="L domain-like"/>
    <property type="match status" value="1"/>
</dbReference>
<keyword evidence="2" id="KW-0433">Leucine-rich repeat</keyword>
<dbReference type="EMBL" id="OD000602">
    <property type="protein sequence ID" value="CAD7398385.1"/>
    <property type="molecule type" value="Genomic_DNA"/>
</dbReference>
<dbReference type="InterPro" id="IPR000483">
    <property type="entry name" value="Cys-rich_flank_reg_C"/>
</dbReference>
<gene>
    <name evidence="7" type="ORF">TPSB3V08_LOCUS1669</name>
</gene>
<keyword evidence="4" id="KW-0677">Repeat</keyword>
<dbReference type="SMART" id="SM00082">
    <property type="entry name" value="LRRCT"/>
    <property type="match status" value="1"/>
</dbReference>
<keyword evidence="3" id="KW-0732">Signal</keyword>
<dbReference type="AlphaFoldDB" id="A0A7R9CNM9"/>
<dbReference type="SMART" id="SM00369">
    <property type="entry name" value="LRR_TYP"/>
    <property type="match status" value="1"/>
</dbReference>
<dbReference type="InterPro" id="IPR001611">
    <property type="entry name" value="Leu-rich_rpt"/>
</dbReference>
<dbReference type="InterPro" id="IPR051963">
    <property type="entry name" value="Adhesion_GPCR_A"/>
</dbReference>
<evidence type="ECO:0000256" key="4">
    <source>
        <dbReference type="ARBA" id="ARBA00022737"/>
    </source>
</evidence>
<proteinExistence type="inferred from homology"/>
<reference evidence="7" key="1">
    <citation type="submission" date="2020-11" db="EMBL/GenBank/DDBJ databases">
        <authorList>
            <person name="Tran Van P."/>
        </authorList>
    </citation>
    <scope>NUCLEOTIDE SEQUENCE</scope>
</reference>
<evidence type="ECO:0000256" key="5">
    <source>
        <dbReference type="ARBA" id="ARBA00023170"/>
    </source>
</evidence>
<evidence type="ECO:0000259" key="6">
    <source>
        <dbReference type="SMART" id="SM00082"/>
    </source>
</evidence>